<accession>A0A136J969</accession>
<proteinExistence type="inferred from homology"/>
<dbReference type="GO" id="GO:0006357">
    <property type="term" value="P:regulation of transcription by RNA polymerase II"/>
    <property type="evidence" value="ECO:0007669"/>
    <property type="project" value="InterPro"/>
</dbReference>
<evidence type="ECO:0000256" key="4">
    <source>
        <dbReference type="ARBA" id="ARBA00023015"/>
    </source>
</evidence>
<comment type="similarity">
    <text evidence="2 8">Belongs to the Mediator complex subunit 17 family.</text>
</comment>
<reference evidence="11" key="1">
    <citation type="submission" date="2016-02" db="EMBL/GenBank/DDBJ databases">
        <title>Draft genome sequence of Microdochium bolleyi, a fungal endophyte of beachgrass.</title>
        <authorList>
            <consortium name="DOE Joint Genome Institute"/>
            <person name="David A.S."/>
            <person name="May G."/>
            <person name="Haridas S."/>
            <person name="Lim J."/>
            <person name="Wang M."/>
            <person name="Labutti K."/>
            <person name="Lipzen A."/>
            <person name="Barry K."/>
            <person name="Grigoriev I.V."/>
        </authorList>
    </citation>
    <scope>NUCLEOTIDE SEQUENCE [LARGE SCALE GENOMIC DNA]</scope>
    <source>
        <strain evidence="11">J235TASD1</strain>
    </source>
</reference>
<keyword evidence="8" id="KW-0010">Activator</keyword>
<gene>
    <name evidence="8" type="primary">MED17</name>
    <name evidence="10" type="ORF">Micbo1qcDRAFT_231365</name>
</gene>
<organism evidence="10 11">
    <name type="scientific">Microdochium bolleyi</name>
    <dbReference type="NCBI Taxonomy" id="196109"/>
    <lineage>
        <taxon>Eukaryota</taxon>
        <taxon>Fungi</taxon>
        <taxon>Dikarya</taxon>
        <taxon>Ascomycota</taxon>
        <taxon>Pezizomycotina</taxon>
        <taxon>Sordariomycetes</taxon>
        <taxon>Xylariomycetidae</taxon>
        <taxon>Xylariales</taxon>
        <taxon>Microdochiaceae</taxon>
        <taxon>Microdochium</taxon>
    </lineage>
</organism>
<evidence type="ECO:0000256" key="5">
    <source>
        <dbReference type="ARBA" id="ARBA00023163"/>
    </source>
</evidence>
<feature type="region of interest" description="Disordered" evidence="9">
    <location>
        <begin position="1"/>
        <end position="20"/>
    </location>
</feature>
<feature type="region of interest" description="Disordered" evidence="9">
    <location>
        <begin position="503"/>
        <end position="541"/>
    </location>
</feature>
<evidence type="ECO:0000256" key="8">
    <source>
        <dbReference type="RuleBase" id="RU364140"/>
    </source>
</evidence>
<comment type="subunit">
    <text evidence="8">Component of the Mediator complex.</text>
</comment>
<evidence type="ECO:0000256" key="6">
    <source>
        <dbReference type="ARBA" id="ARBA00023242"/>
    </source>
</evidence>
<dbReference type="Proteomes" id="UP000070501">
    <property type="component" value="Unassembled WGS sequence"/>
</dbReference>
<feature type="compositionally biased region" description="Basic and acidic residues" evidence="9">
    <location>
        <begin position="38"/>
        <end position="51"/>
    </location>
</feature>
<evidence type="ECO:0000256" key="2">
    <source>
        <dbReference type="ARBA" id="ARBA00005635"/>
    </source>
</evidence>
<feature type="region of interest" description="Disordered" evidence="9">
    <location>
        <begin position="31"/>
        <end position="79"/>
    </location>
</feature>
<evidence type="ECO:0000256" key="9">
    <source>
        <dbReference type="SAM" id="MobiDB-lite"/>
    </source>
</evidence>
<feature type="region of interest" description="Disordered" evidence="9">
    <location>
        <begin position="667"/>
        <end position="708"/>
    </location>
</feature>
<feature type="compositionally biased region" description="Pro residues" evidence="9">
    <location>
        <begin position="505"/>
        <end position="514"/>
    </location>
</feature>
<dbReference type="PANTHER" id="PTHR13114">
    <property type="entry name" value="MEDIATOR OF RNA POLYMERASE II TRANSCRIPTION SUBUNIT 17"/>
    <property type="match status" value="1"/>
</dbReference>
<dbReference type="OrthoDB" id="5319830at2759"/>
<feature type="compositionally biased region" description="Acidic residues" evidence="9">
    <location>
        <begin position="60"/>
        <end position="78"/>
    </location>
</feature>
<evidence type="ECO:0000256" key="1">
    <source>
        <dbReference type="ARBA" id="ARBA00004123"/>
    </source>
</evidence>
<dbReference type="GO" id="GO:0003712">
    <property type="term" value="F:transcription coregulator activity"/>
    <property type="evidence" value="ECO:0007669"/>
    <property type="project" value="InterPro"/>
</dbReference>
<evidence type="ECO:0000313" key="11">
    <source>
        <dbReference type="Proteomes" id="UP000070501"/>
    </source>
</evidence>
<keyword evidence="11" id="KW-1185">Reference proteome</keyword>
<dbReference type="EMBL" id="KQ964247">
    <property type="protein sequence ID" value="KXJ93694.1"/>
    <property type="molecule type" value="Genomic_DNA"/>
</dbReference>
<dbReference type="AlphaFoldDB" id="A0A136J969"/>
<evidence type="ECO:0000313" key="10">
    <source>
        <dbReference type="EMBL" id="KXJ93694.1"/>
    </source>
</evidence>
<dbReference type="PANTHER" id="PTHR13114:SF7">
    <property type="entry name" value="MEDIATOR OF RNA POLYMERASE II TRANSCRIPTION SUBUNIT 17"/>
    <property type="match status" value="1"/>
</dbReference>
<keyword evidence="5 8" id="KW-0804">Transcription</keyword>
<evidence type="ECO:0000256" key="3">
    <source>
        <dbReference type="ARBA" id="ARBA00019610"/>
    </source>
</evidence>
<dbReference type="Pfam" id="PF10156">
    <property type="entry name" value="Med17"/>
    <property type="match status" value="1"/>
</dbReference>
<dbReference type="InParanoid" id="A0A136J969"/>
<dbReference type="GO" id="GO:0070847">
    <property type="term" value="C:core mediator complex"/>
    <property type="evidence" value="ECO:0007669"/>
    <property type="project" value="TreeGrafter"/>
</dbReference>
<dbReference type="GO" id="GO:0016592">
    <property type="term" value="C:mediator complex"/>
    <property type="evidence" value="ECO:0007669"/>
    <property type="project" value="InterPro"/>
</dbReference>
<evidence type="ECO:0000256" key="7">
    <source>
        <dbReference type="ARBA" id="ARBA00032014"/>
    </source>
</evidence>
<comment type="function">
    <text evidence="8">Component of the Mediator complex, a coactivator involved in the regulated transcription of nearly all RNA polymerase II-dependent genes. Mediator functions as a bridge to convey information from gene-specific regulatory proteins to the basal RNA polymerase II transcription machinery. Mediator is recruited to promoters by direct interactions with regulatory proteins and serves as a scaffold for the assembly of a functional preinitiation complex with RNA polymerase II and the general transcription factors.</text>
</comment>
<dbReference type="Gene3D" id="6.10.250.2620">
    <property type="match status" value="1"/>
</dbReference>
<feature type="compositionally biased region" description="Basic and acidic residues" evidence="9">
    <location>
        <begin position="686"/>
        <end position="695"/>
    </location>
</feature>
<dbReference type="STRING" id="196109.A0A136J969"/>
<protein>
    <recommendedName>
        <fullName evidence="3 8">Mediator of RNA polymerase II transcription subunit 17</fullName>
    </recommendedName>
    <alternativeName>
        <fullName evidence="7 8">Mediator complex subunit 17</fullName>
    </alternativeName>
</protein>
<dbReference type="InterPro" id="IPR019313">
    <property type="entry name" value="Mediator_Med17"/>
</dbReference>
<keyword evidence="6 8" id="KW-0539">Nucleus</keyword>
<keyword evidence="4 8" id="KW-0805">Transcription regulation</keyword>
<comment type="subcellular location">
    <subcellularLocation>
        <location evidence="1 8">Nucleus</location>
    </subcellularLocation>
</comment>
<name>A0A136J969_9PEZI</name>
<sequence length="725" mass="77922">MAASPFSLRPWPTGDKKPKNLGEFVARVNAEPGGFRSVTEDKLREDIRALEETDPASPSSDDENDDDEADETKDDDDNTKDAIAARDEFFRNCDHAHQSAMLALDAISLLLSKEMPVQAGTTLSSALRDAVGIGTLGASRLHDSNVTEARTKNDLAVATGWRVMGLNNMVDSVMAAAERLEKEMELEAKYWADVLAVSDSGWAVCSLPQDPHTLGVRFGFSEAAPEYRDQSLAPLRRQDDGTVRLETARVGRGSQRIRAMVERKGVVTAQSHIPMLTPDDAPLPDRVLEARNTAFSQELWYELNREARTLLSYGVQMTDSDVTYQAGPDTKIILTLHDLADDDKDEIPAGSSHEDRELADSITMVLHFLLSFAHRQNYRTRTQPTAASRSNQTTQPYALLRPLIARTRHISTCDGLARFLKGLVSVLRKAGVSTASYTMAAQPVAVQPHQEAQVRRSSKSEILATNLVHSMDLQAELVLTADSRLNIRGRTFMGPWIGQQLRVFLPPPPPPPPGTGDGGGANQAAAPTPGPLESSYPPSGEAYPDLPSLTTYIRNATLRALSHDLAATAAGALAAAGVADISRSEGFSGPVVTSDHGSREVQLTFAAAARDVNGDSSSTSKGSDGHLVLQCEGHWRSSSGTSSSTDTAAESGNGIVAGVKTQRWTWAAAASPPAGNVSTSTSGGDYDQKIKKEPQVNENETPDADDNLSVDKLEDVVIKILGGKL</sequence>